<name>A0A2J6SYK5_9HELO</name>
<feature type="compositionally biased region" description="Basic and acidic residues" evidence="1">
    <location>
        <begin position="40"/>
        <end position="52"/>
    </location>
</feature>
<organism evidence="2 3">
    <name type="scientific">Hyaloscypha bicolor E</name>
    <dbReference type="NCBI Taxonomy" id="1095630"/>
    <lineage>
        <taxon>Eukaryota</taxon>
        <taxon>Fungi</taxon>
        <taxon>Dikarya</taxon>
        <taxon>Ascomycota</taxon>
        <taxon>Pezizomycotina</taxon>
        <taxon>Leotiomycetes</taxon>
        <taxon>Helotiales</taxon>
        <taxon>Hyaloscyphaceae</taxon>
        <taxon>Hyaloscypha</taxon>
        <taxon>Hyaloscypha bicolor</taxon>
    </lineage>
</organism>
<accession>A0A2J6SYK5</accession>
<dbReference type="GeneID" id="36596813"/>
<feature type="region of interest" description="Disordered" evidence="1">
    <location>
        <begin position="32"/>
        <end position="81"/>
    </location>
</feature>
<evidence type="ECO:0000313" key="3">
    <source>
        <dbReference type="Proteomes" id="UP000235371"/>
    </source>
</evidence>
<reference evidence="2 3" key="1">
    <citation type="submission" date="2016-04" db="EMBL/GenBank/DDBJ databases">
        <title>A degradative enzymes factory behind the ericoid mycorrhizal symbiosis.</title>
        <authorList>
            <consortium name="DOE Joint Genome Institute"/>
            <person name="Martino E."/>
            <person name="Morin E."/>
            <person name="Grelet G."/>
            <person name="Kuo A."/>
            <person name="Kohler A."/>
            <person name="Daghino S."/>
            <person name="Barry K."/>
            <person name="Choi C."/>
            <person name="Cichocki N."/>
            <person name="Clum A."/>
            <person name="Copeland A."/>
            <person name="Hainaut M."/>
            <person name="Haridas S."/>
            <person name="Labutti K."/>
            <person name="Lindquist E."/>
            <person name="Lipzen A."/>
            <person name="Khouja H.-R."/>
            <person name="Murat C."/>
            <person name="Ohm R."/>
            <person name="Olson A."/>
            <person name="Spatafora J."/>
            <person name="Veneault-Fourrey C."/>
            <person name="Henrissat B."/>
            <person name="Grigoriev I."/>
            <person name="Martin F."/>
            <person name="Perotto S."/>
        </authorList>
    </citation>
    <scope>NUCLEOTIDE SEQUENCE [LARGE SCALE GENOMIC DNA]</scope>
    <source>
        <strain evidence="2 3">E</strain>
    </source>
</reference>
<dbReference type="RefSeq" id="XP_024732751.1">
    <property type="nucleotide sequence ID" value="XM_024888737.1"/>
</dbReference>
<dbReference type="AlphaFoldDB" id="A0A2J6SYK5"/>
<evidence type="ECO:0000256" key="1">
    <source>
        <dbReference type="SAM" id="MobiDB-lite"/>
    </source>
</evidence>
<dbReference type="EMBL" id="KZ613854">
    <property type="protein sequence ID" value="PMD55847.1"/>
    <property type="molecule type" value="Genomic_DNA"/>
</dbReference>
<keyword evidence="3" id="KW-1185">Reference proteome</keyword>
<evidence type="ECO:0000313" key="2">
    <source>
        <dbReference type="EMBL" id="PMD55847.1"/>
    </source>
</evidence>
<dbReference type="Proteomes" id="UP000235371">
    <property type="component" value="Unassembled WGS sequence"/>
</dbReference>
<protein>
    <submittedName>
        <fullName evidence="2">Uncharacterized protein</fullName>
    </submittedName>
</protein>
<dbReference type="InParanoid" id="A0A2J6SYK5"/>
<gene>
    <name evidence="2" type="ORF">K444DRAFT_81592</name>
</gene>
<proteinExistence type="predicted"/>
<sequence>MHFKVIIAAVKRYCEPVLLAKFTRHEVSRSLIESQPVKHQQSEAKQESKHQQEIAAPAHRSVYTKEKKHIPSNSEPHKRGL</sequence>